<organism evidence="2 3">
    <name type="scientific">Araneus ventricosus</name>
    <name type="common">Orbweaver spider</name>
    <name type="synonym">Epeira ventricosa</name>
    <dbReference type="NCBI Taxonomy" id="182803"/>
    <lineage>
        <taxon>Eukaryota</taxon>
        <taxon>Metazoa</taxon>
        <taxon>Ecdysozoa</taxon>
        <taxon>Arthropoda</taxon>
        <taxon>Chelicerata</taxon>
        <taxon>Arachnida</taxon>
        <taxon>Araneae</taxon>
        <taxon>Araneomorphae</taxon>
        <taxon>Entelegynae</taxon>
        <taxon>Araneoidea</taxon>
        <taxon>Araneidae</taxon>
        <taxon>Araneus</taxon>
    </lineage>
</organism>
<comment type="caution">
    <text evidence="2">The sequence shown here is derived from an EMBL/GenBank/DDBJ whole genome shotgun (WGS) entry which is preliminary data.</text>
</comment>
<reference evidence="2 3" key="1">
    <citation type="journal article" date="2019" name="Sci. Rep.">
        <title>Orb-weaving spider Araneus ventricosus genome elucidates the spidroin gene catalogue.</title>
        <authorList>
            <person name="Kono N."/>
            <person name="Nakamura H."/>
            <person name="Ohtoshi R."/>
            <person name="Moran D.A.P."/>
            <person name="Shinohara A."/>
            <person name="Yoshida Y."/>
            <person name="Fujiwara M."/>
            <person name="Mori M."/>
            <person name="Tomita M."/>
            <person name="Arakawa K."/>
        </authorList>
    </citation>
    <scope>NUCLEOTIDE SEQUENCE [LARGE SCALE GENOMIC DNA]</scope>
</reference>
<sequence length="133" mass="14837">MDRTFSPQPAMDATFDFQDGSPSSPMYESWDSHQYNLPPSPLNATYSPAMDRTYSGTDHSFSSGGSYSPPRGIYAPAAASTPQQGPPQMDRTFSPQRRSPPRMDRTFSPQRGSPPRMDRTFSPQRGSPPRMDR</sequence>
<accession>A0A4Y2FMT0</accession>
<protein>
    <submittedName>
        <fullName evidence="2">Uncharacterized protein</fullName>
    </submittedName>
</protein>
<name>A0A4Y2FMT0_ARAVE</name>
<evidence type="ECO:0000256" key="1">
    <source>
        <dbReference type="SAM" id="MobiDB-lite"/>
    </source>
</evidence>
<evidence type="ECO:0000313" key="3">
    <source>
        <dbReference type="Proteomes" id="UP000499080"/>
    </source>
</evidence>
<gene>
    <name evidence="2" type="ORF">AVEN_122433_1</name>
</gene>
<dbReference type="AlphaFoldDB" id="A0A4Y2FMT0"/>
<keyword evidence="3" id="KW-1185">Reference proteome</keyword>
<feature type="non-terminal residue" evidence="2">
    <location>
        <position position="133"/>
    </location>
</feature>
<feature type="region of interest" description="Disordered" evidence="1">
    <location>
        <begin position="1"/>
        <end position="133"/>
    </location>
</feature>
<proteinExistence type="predicted"/>
<feature type="compositionally biased region" description="Polar residues" evidence="1">
    <location>
        <begin position="20"/>
        <end position="46"/>
    </location>
</feature>
<dbReference type="EMBL" id="BGPR01000974">
    <property type="protein sequence ID" value="GBM41808.1"/>
    <property type="molecule type" value="Genomic_DNA"/>
</dbReference>
<evidence type="ECO:0000313" key="2">
    <source>
        <dbReference type="EMBL" id="GBM41808.1"/>
    </source>
</evidence>
<dbReference type="Proteomes" id="UP000499080">
    <property type="component" value="Unassembled WGS sequence"/>
</dbReference>
<feature type="compositionally biased region" description="Polar residues" evidence="1">
    <location>
        <begin position="54"/>
        <end position="66"/>
    </location>
</feature>